<sequence>MNIENIEYKNLSSLEEKLHNYLSFIEKMIKLINGNIDKLNDYINNKYNEIKILSSKKPTRINWMKTEDRMHMSLFFDKKNGFVPSNEDALKTLHFQSKFLNYRKKYEYKKNPWTKKDIDMLFKTVEKISKRYATHYLIDPDLPYELKEQKQKEIAKSDPKSILSKLKLYFDEQTHRKKKITEGHEKSSKVKISDICGENSELNNSDSVKNRKEEILNENNKTSSQNVPIENFTSFALKFWEEVSENLNNSQNSRECQKMWLYHGCFEDEKKKWTEEEIKKLLFLSKKYKRKEWKCIARELNTNRSPLSCFEEYIKINKLYETKENIKLERIAFNVLEDIQLQILVSILGDKNWYDIKKHMESLNTNIKRIEKRKNCYAIENEKKKKKYINDEISYKRRYLRLINAKKEQKENIK</sequence>
<gene>
    <name evidence="8" type="primary">MYB1</name>
    <name evidence="8" type="ORF">PRELSG_1413700</name>
</gene>
<keyword evidence="1" id="KW-0805">Transcription regulation</keyword>
<dbReference type="GO" id="GO:0042796">
    <property type="term" value="P:snRNA transcription by RNA polymerase III"/>
    <property type="evidence" value="ECO:0007669"/>
    <property type="project" value="TreeGrafter"/>
</dbReference>
<evidence type="ECO:0000256" key="3">
    <source>
        <dbReference type="ARBA" id="ARBA00023163"/>
    </source>
</evidence>
<keyword evidence="5" id="KW-0175">Coiled coil</keyword>
<dbReference type="GO" id="GO:0000978">
    <property type="term" value="F:RNA polymerase II cis-regulatory region sequence-specific DNA binding"/>
    <property type="evidence" value="ECO:0007669"/>
    <property type="project" value="TreeGrafter"/>
</dbReference>
<feature type="domain" description="Myb-like" evidence="6">
    <location>
        <begin position="270"/>
        <end position="317"/>
    </location>
</feature>
<feature type="domain" description="SANT" evidence="7">
    <location>
        <begin position="268"/>
        <end position="321"/>
    </location>
</feature>
<dbReference type="Pfam" id="PF13921">
    <property type="entry name" value="Myb_DNA-bind_6"/>
    <property type="match status" value="1"/>
</dbReference>
<keyword evidence="4" id="KW-0539">Nucleus</keyword>
<dbReference type="PROSITE" id="PS51293">
    <property type="entry name" value="SANT"/>
    <property type="match status" value="1"/>
</dbReference>
<evidence type="ECO:0000256" key="2">
    <source>
        <dbReference type="ARBA" id="ARBA00023125"/>
    </source>
</evidence>
<protein>
    <submittedName>
        <fullName evidence="8">Myb1-related transcription factor, putative</fullName>
    </submittedName>
</protein>
<dbReference type="RefSeq" id="XP_028534928.1">
    <property type="nucleotide sequence ID" value="XM_028679190.1"/>
</dbReference>
<evidence type="ECO:0000259" key="7">
    <source>
        <dbReference type="PROSITE" id="PS51293"/>
    </source>
</evidence>
<dbReference type="InterPro" id="IPR009057">
    <property type="entry name" value="Homeodomain-like_sf"/>
</dbReference>
<evidence type="ECO:0000259" key="6">
    <source>
        <dbReference type="PROSITE" id="PS50090"/>
    </source>
</evidence>
<dbReference type="SMART" id="SM00717">
    <property type="entry name" value="SANT"/>
    <property type="match status" value="3"/>
</dbReference>
<evidence type="ECO:0000256" key="5">
    <source>
        <dbReference type="SAM" id="Coils"/>
    </source>
</evidence>
<dbReference type="PANTHER" id="PTHR46621:SF1">
    <property type="entry name" value="SNRNA-ACTIVATING PROTEIN COMPLEX SUBUNIT 4"/>
    <property type="match status" value="1"/>
</dbReference>
<proteinExistence type="predicted"/>
<organism evidence="8 9">
    <name type="scientific">Plasmodium relictum</name>
    <dbReference type="NCBI Taxonomy" id="85471"/>
    <lineage>
        <taxon>Eukaryota</taxon>
        <taxon>Sar</taxon>
        <taxon>Alveolata</taxon>
        <taxon>Apicomplexa</taxon>
        <taxon>Aconoidasida</taxon>
        <taxon>Haemosporida</taxon>
        <taxon>Plasmodiidae</taxon>
        <taxon>Plasmodium</taxon>
        <taxon>Plasmodium (Haemamoeba)</taxon>
    </lineage>
</organism>
<evidence type="ECO:0000313" key="8">
    <source>
        <dbReference type="EMBL" id="CRH02408.1"/>
    </source>
</evidence>
<dbReference type="VEuPathDB" id="PlasmoDB:PRELSG_1413700"/>
<evidence type="ECO:0000256" key="4">
    <source>
        <dbReference type="ARBA" id="ARBA00023242"/>
    </source>
</evidence>
<dbReference type="InterPro" id="IPR001005">
    <property type="entry name" value="SANT/Myb"/>
</dbReference>
<dbReference type="SUPFAM" id="SSF46689">
    <property type="entry name" value="Homeodomain-like"/>
    <property type="match status" value="1"/>
</dbReference>
<keyword evidence="3" id="KW-0804">Transcription</keyword>
<dbReference type="OrthoDB" id="2143914at2759"/>
<dbReference type="Proteomes" id="UP000220158">
    <property type="component" value="Chromosome 14"/>
</dbReference>
<dbReference type="Gene3D" id="1.10.10.60">
    <property type="entry name" value="Homeodomain-like"/>
    <property type="match status" value="1"/>
</dbReference>
<dbReference type="AlphaFoldDB" id="A0A1J1HBS5"/>
<dbReference type="EMBL" id="LN835309">
    <property type="protein sequence ID" value="CRH02408.1"/>
    <property type="molecule type" value="Genomic_DNA"/>
</dbReference>
<dbReference type="PROSITE" id="PS50090">
    <property type="entry name" value="MYB_LIKE"/>
    <property type="match status" value="1"/>
</dbReference>
<dbReference type="GO" id="GO:0019185">
    <property type="term" value="C:snRNA-activating protein complex"/>
    <property type="evidence" value="ECO:0007669"/>
    <property type="project" value="TreeGrafter"/>
</dbReference>
<evidence type="ECO:0000256" key="1">
    <source>
        <dbReference type="ARBA" id="ARBA00023015"/>
    </source>
</evidence>
<keyword evidence="9" id="KW-1185">Reference proteome</keyword>
<keyword evidence="2" id="KW-0238">DNA-binding</keyword>
<feature type="coiled-coil region" evidence="5">
    <location>
        <begin position="360"/>
        <end position="387"/>
    </location>
</feature>
<dbReference type="InterPro" id="IPR051575">
    <property type="entry name" value="Myb-like_DNA-bd"/>
</dbReference>
<accession>A0A1J1HBS5</accession>
<dbReference type="InterPro" id="IPR017884">
    <property type="entry name" value="SANT_dom"/>
</dbReference>
<name>A0A1J1HBS5_PLARL</name>
<evidence type="ECO:0000313" key="9">
    <source>
        <dbReference type="Proteomes" id="UP000220158"/>
    </source>
</evidence>
<dbReference type="GeneID" id="39738568"/>
<dbReference type="KEGG" id="prel:PRELSG_1413700"/>
<dbReference type="GO" id="GO:0042795">
    <property type="term" value="P:snRNA transcription by RNA polymerase II"/>
    <property type="evidence" value="ECO:0007669"/>
    <property type="project" value="TreeGrafter"/>
</dbReference>
<dbReference type="PANTHER" id="PTHR46621">
    <property type="entry name" value="SNRNA-ACTIVATING PROTEIN COMPLEX SUBUNIT 4"/>
    <property type="match status" value="1"/>
</dbReference>
<dbReference type="GO" id="GO:0001006">
    <property type="term" value="F:RNA polymerase III type 3 promoter sequence-specific DNA binding"/>
    <property type="evidence" value="ECO:0007669"/>
    <property type="project" value="TreeGrafter"/>
</dbReference>
<reference evidence="8 9" key="1">
    <citation type="submission" date="2015-04" db="EMBL/GenBank/DDBJ databases">
        <authorList>
            <consortium name="Pathogen Informatics"/>
        </authorList>
    </citation>
    <scope>NUCLEOTIDE SEQUENCE [LARGE SCALE GENOMIC DNA]</scope>
    <source>
        <strain evidence="8 9">SGS1</strain>
    </source>
</reference>